<protein>
    <recommendedName>
        <fullName evidence="2">Heterokaryon incompatibility domain-containing protein</fullName>
    </recommendedName>
</protein>
<feature type="compositionally biased region" description="Acidic residues" evidence="1">
    <location>
        <begin position="697"/>
        <end position="726"/>
    </location>
</feature>
<proteinExistence type="predicted"/>
<sequence length="726" mass="82489">MSYQHTQLSGPRRTRLLVLHPAYKAGEVLSGSLIECGIQISRNSVIEASHHFEALSYVWGPPSSSHYLQLGALILPITANCDAALRHLRRASEDRILWVDSICIDQTPGGVQERNTQVAMMGDIYQVAKDVLVWLGNGDAKTDAFFLHLKRLYLLRDDSWEDFRTEFCTKFMNQCGQFKLISCPMIYPLHSRTMHAHIMSDTRWGTSDAQTIREIIEDVLGRPWFERMWTLQELLLATHATILCGKQVIAWDTFCQALELMEATFSLSSKGVRNFVNCFYAYSDFRDISGSTNDQEIQRSQSELAGANEEGKLSSLVQHARIRHATNPKDKIFGLYGISQRLGQPFPSPDYTQSVAKIYTEATKAIIRHENTLWPLDNVWNGNRQIGLPSWVPDWSDDYRWFDDVLIELGGVPLDSADRETTTHWEGPVDGQSYEIKFTRDDGIVLQGQMLGVIETVFDDRDRALIEKDILAAQRLSVEYELTLKRHGAERIRFFRRIYAECDNAEYTEARLLAFCWLLLTYSPNQPREGFKRGFKDLHTLFKFTLPGCEENRRYIFSQAREKLQKALNEHQRHPKVLAFVDSDIDAAIDVVLSLHQGPEYIIRSTPEDTRPGSVFRLLGSATGFYRTIQGLSINKAVFIADSDIIGYAQGRVCVGDSVVKFYQASSPSVLHPCGPHYQLHSPAVVKTEGALSDLLDSADDEEDDETDEEDESNDNKTEDEDSNED</sequence>
<dbReference type="InterPro" id="IPR052895">
    <property type="entry name" value="HetReg/Transcr_Mod"/>
</dbReference>
<evidence type="ECO:0000313" key="3">
    <source>
        <dbReference type="EMBL" id="CAI0642659.1"/>
    </source>
</evidence>
<dbReference type="Pfam" id="PF06985">
    <property type="entry name" value="HET"/>
    <property type="match status" value="1"/>
</dbReference>
<dbReference type="PANTHER" id="PTHR24148:SF82">
    <property type="entry name" value="HETEROKARYON INCOMPATIBILITY DOMAIN-CONTAINING PROTEIN"/>
    <property type="match status" value="1"/>
</dbReference>
<gene>
    <name evidence="3" type="ORF">CGXH109_LOCUS17235</name>
</gene>
<name>A0A9W4W841_9PEZI</name>
<keyword evidence="4" id="KW-1185">Reference proteome</keyword>
<comment type="caution">
    <text evidence="3">The sequence shown here is derived from an EMBL/GenBank/DDBJ whole genome shotgun (WGS) entry which is preliminary data.</text>
</comment>
<reference evidence="3" key="1">
    <citation type="submission" date="2022-08" db="EMBL/GenBank/DDBJ databases">
        <authorList>
            <person name="Giroux E."/>
            <person name="Giroux E."/>
        </authorList>
    </citation>
    <scope>NUCLEOTIDE SEQUENCE</scope>
    <source>
        <strain evidence="3">H1091258</strain>
    </source>
</reference>
<feature type="region of interest" description="Disordered" evidence="1">
    <location>
        <begin position="691"/>
        <end position="726"/>
    </location>
</feature>
<organism evidence="3 4">
    <name type="scientific">Colletotrichum noveboracense</name>
    <dbReference type="NCBI Taxonomy" id="2664923"/>
    <lineage>
        <taxon>Eukaryota</taxon>
        <taxon>Fungi</taxon>
        <taxon>Dikarya</taxon>
        <taxon>Ascomycota</taxon>
        <taxon>Pezizomycotina</taxon>
        <taxon>Sordariomycetes</taxon>
        <taxon>Hypocreomycetidae</taxon>
        <taxon>Glomerellales</taxon>
        <taxon>Glomerellaceae</taxon>
        <taxon>Colletotrichum</taxon>
        <taxon>Colletotrichum gloeosporioides species complex</taxon>
    </lineage>
</organism>
<dbReference type="PANTHER" id="PTHR24148">
    <property type="entry name" value="ANKYRIN REPEAT DOMAIN-CONTAINING PROTEIN 39 HOMOLOG-RELATED"/>
    <property type="match status" value="1"/>
</dbReference>
<dbReference type="EMBL" id="CAMGZC010000068">
    <property type="protein sequence ID" value="CAI0642659.1"/>
    <property type="molecule type" value="Genomic_DNA"/>
</dbReference>
<evidence type="ECO:0000259" key="2">
    <source>
        <dbReference type="Pfam" id="PF06985"/>
    </source>
</evidence>
<accession>A0A9W4W841</accession>
<evidence type="ECO:0000256" key="1">
    <source>
        <dbReference type="SAM" id="MobiDB-lite"/>
    </source>
</evidence>
<dbReference type="Proteomes" id="UP001152533">
    <property type="component" value="Unassembled WGS sequence"/>
</dbReference>
<evidence type="ECO:0000313" key="4">
    <source>
        <dbReference type="Proteomes" id="UP001152533"/>
    </source>
</evidence>
<feature type="domain" description="Heterokaryon incompatibility" evidence="2">
    <location>
        <begin position="52"/>
        <end position="233"/>
    </location>
</feature>
<dbReference type="AlphaFoldDB" id="A0A9W4W841"/>
<dbReference type="InterPro" id="IPR010730">
    <property type="entry name" value="HET"/>
</dbReference>